<feature type="domain" description="GST N-terminal" evidence="1">
    <location>
        <begin position="22"/>
        <end position="120"/>
    </location>
</feature>
<dbReference type="Gene3D" id="1.20.1050.10">
    <property type="match status" value="1"/>
</dbReference>
<dbReference type="Gene3D" id="3.40.30.10">
    <property type="entry name" value="Glutaredoxin"/>
    <property type="match status" value="1"/>
</dbReference>
<evidence type="ECO:0000259" key="1">
    <source>
        <dbReference type="Pfam" id="PF13409"/>
    </source>
</evidence>
<reference evidence="3 4" key="1">
    <citation type="journal article" date="2024" name="J. Plant Pathol.">
        <title>Sequence and assembly of the genome of Seiridium unicorne, isolate CBS 538.82, causal agent of cypress canker disease.</title>
        <authorList>
            <person name="Scali E."/>
            <person name="Rocca G.D."/>
            <person name="Danti R."/>
            <person name="Garbelotto M."/>
            <person name="Barberini S."/>
            <person name="Baroncelli R."/>
            <person name="Emiliani G."/>
        </authorList>
    </citation>
    <scope>NUCLEOTIDE SEQUENCE [LARGE SCALE GENOMIC DNA]</scope>
    <source>
        <strain evidence="3 4">BM-138-508</strain>
    </source>
</reference>
<dbReference type="Proteomes" id="UP001408356">
    <property type="component" value="Unassembled WGS sequence"/>
</dbReference>
<feature type="domain" description="Glutathione S-transferase UstS-like C-terminal" evidence="2">
    <location>
        <begin position="144"/>
        <end position="242"/>
    </location>
</feature>
<protein>
    <submittedName>
        <fullName evidence="3">GST N-terminal domain-containing protein</fullName>
    </submittedName>
</protein>
<dbReference type="Pfam" id="PF22041">
    <property type="entry name" value="GST_C_7"/>
    <property type="match status" value="1"/>
</dbReference>
<dbReference type="InterPro" id="IPR054416">
    <property type="entry name" value="GST_UstS-like_C"/>
</dbReference>
<evidence type="ECO:0000259" key="2">
    <source>
        <dbReference type="Pfam" id="PF22041"/>
    </source>
</evidence>
<evidence type="ECO:0000313" key="4">
    <source>
        <dbReference type="Proteomes" id="UP001408356"/>
    </source>
</evidence>
<dbReference type="Pfam" id="PF13409">
    <property type="entry name" value="GST_N_2"/>
    <property type="match status" value="1"/>
</dbReference>
<proteinExistence type="predicted"/>
<dbReference type="InterPro" id="IPR036249">
    <property type="entry name" value="Thioredoxin-like_sf"/>
</dbReference>
<sequence length="269" mass="29969">MTSQPEPEIVLYDLACIKGVCFSPVVWRIRLMLNYKRIPYKTIFLEFPDIEPTLKALHSCQALVVCSRCIIPPCAKMSHLSGLGPGESSTGPKYTVPTIQHLSTNTHLMGSGPIARFLESTYPSTQVLLTSDLGIAIKTRALTAVGKTFRASMIPREIKILSPRAQEYFRRTRKAALGHRLEDLLDVSKEGATWDAADEGMRAASELIQTHEADGPFILGALPSLDDFFMAGNLQSARVVDEGLFQRHMKYDGFKSIYEACLPYMEKRN</sequence>
<dbReference type="EMBL" id="JARVKF010000033">
    <property type="protein sequence ID" value="KAK9424729.1"/>
    <property type="molecule type" value="Genomic_DNA"/>
</dbReference>
<dbReference type="SUPFAM" id="SSF52833">
    <property type="entry name" value="Thioredoxin-like"/>
    <property type="match status" value="1"/>
</dbReference>
<name>A0ABR2VCT2_9PEZI</name>
<dbReference type="InterPro" id="IPR004045">
    <property type="entry name" value="Glutathione_S-Trfase_N"/>
</dbReference>
<comment type="caution">
    <text evidence="3">The sequence shown here is derived from an EMBL/GenBank/DDBJ whole genome shotgun (WGS) entry which is preliminary data.</text>
</comment>
<organism evidence="3 4">
    <name type="scientific">Seiridium unicorne</name>
    <dbReference type="NCBI Taxonomy" id="138068"/>
    <lineage>
        <taxon>Eukaryota</taxon>
        <taxon>Fungi</taxon>
        <taxon>Dikarya</taxon>
        <taxon>Ascomycota</taxon>
        <taxon>Pezizomycotina</taxon>
        <taxon>Sordariomycetes</taxon>
        <taxon>Xylariomycetidae</taxon>
        <taxon>Amphisphaeriales</taxon>
        <taxon>Sporocadaceae</taxon>
        <taxon>Seiridium</taxon>
    </lineage>
</organism>
<evidence type="ECO:0000313" key="3">
    <source>
        <dbReference type="EMBL" id="KAK9424729.1"/>
    </source>
</evidence>
<keyword evidence="4" id="KW-1185">Reference proteome</keyword>
<gene>
    <name evidence="3" type="ORF">SUNI508_13512</name>
</gene>
<accession>A0ABR2VCT2</accession>